<dbReference type="Proteomes" id="UP000245166">
    <property type="component" value="Unassembled WGS sequence"/>
</dbReference>
<dbReference type="PROSITE" id="PS51272">
    <property type="entry name" value="SLH"/>
    <property type="match status" value="3"/>
</dbReference>
<evidence type="ECO:0000259" key="1">
    <source>
        <dbReference type="PROSITE" id="PS51272"/>
    </source>
</evidence>
<dbReference type="EMBL" id="PYHR01000002">
    <property type="protein sequence ID" value="PWD52454.1"/>
    <property type="molecule type" value="Genomic_DNA"/>
</dbReference>
<accession>A0A2U1ZZP5</accession>
<protein>
    <recommendedName>
        <fullName evidence="1">SLH domain-containing protein</fullName>
    </recommendedName>
</protein>
<gene>
    <name evidence="2" type="ORF">C8046_08415</name>
</gene>
<name>A0A2U1ZZP5_9MICO</name>
<sequence>MAVSGFDAQVLGEQVVTVTAVVGEVSRSATFTVTVTAPPQTTSPFVDVPVDSLFFREIAWLAEREISTGWELPGGEHEFRPLQPIARDAMAAFLFRLAGDEEFQAPAVSPFVDVDPSNQFYREITWLAHEGISTGWATAAGAEFRPLEPIARDAMAAFLYRLADSPAYEAPASSAFADVAPSTQFYAEISWLAENQIATGWVGHGNDGSSYYRPFSSVNRDAMAAFLFRWADKHE</sequence>
<feature type="domain" description="SLH" evidence="1">
    <location>
        <begin position="174"/>
        <end position="235"/>
    </location>
</feature>
<evidence type="ECO:0000313" key="2">
    <source>
        <dbReference type="EMBL" id="PWD52454.1"/>
    </source>
</evidence>
<dbReference type="InterPro" id="IPR001119">
    <property type="entry name" value="SLH_dom"/>
</dbReference>
<reference evidence="2 3" key="1">
    <citation type="submission" date="2018-03" db="EMBL/GenBank/DDBJ databases">
        <title>Genome assembly of novel Miniimonas species PCH200.</title>
        <authorList>
            <person name="Thakur V."/>
            <person name="Kumar V."/>
            <person name="Singh D."/>
        </authorList>
    </citation>
    <scope>NUCLEOTIDE SEQUENCE [LARGE SCALE GENOMIC DNA]</scope>
    <source>
        <strain evidence="2 3">PCH200</strain>
    </source>
</reference>
<evidence type="ECO:0000313" key="3">
    <source>
        <dbReference type="Proteomes" id="UP000245166"/>
    </source>
</evidence>
<dbReference type="AlphaFoldDB" id="A0A2U1ZZP5"/>
<organism evidence="2 3">
    <name type="scientific">Serinibacter arcticus</name>
    <dbReference type="NCBI Taxonomy" id="1655435"/>
    <lineage>
        <taxon>Bacteria</taxon>
        <taxon>Bacillati</taxon>
        <taxon>Actinomycetota</taxon>
        <taxon>Actinomycetes</taxon>
        <taxon>Micrococcales</taxon>
        <taxon>Beutenbergiaceae</taxon>
        <taxon>Serinibacter</taxon>
    </lineage>
</organism>
<keyword evidence="3" id="KW-1185">Reference proteome</keyword>
<proteinExistence type="predicted"/>
<feature type="domain" description="SLH" evidence="1">
    <location>
        <begin position="107"/>
        <end position="173"/>
    </location>
</feature>
<comment type="caution">
    <text evidence="2">The sequence shown here is derived from an EMBL/GenBank/DDBJ whole genome shotgun (WGS) entry which is preliminary data.</text>
</comment>
<feature type="domain" description="SLH" evidence="1">
    <location>
        <begin position="41"/>
        <end position="106"/>
    </location>
</feature>